<organism evidence="3 4">
    <name type="scientific">Granulicella arctica</name>
    <dbReference type="NCBI Taxonomy" id="940613"/>
    <lineage>
        <taxon>Bacteria</taxon>
        <taxon>Pseudomonadati</taxon>
        <taxon>Acidobacteriota</taxon>
        <taxon>Terriglobia</taxon>
        <taxon>Terriglobales</taxon>
        <taxon>Acidobacteriaceae</taxon>
        <taxon>Granulicella</taxon>
    </lineage>
</organism>
<evidence type="ECO:0000313" key="4">
    <source>
        <dbReference type="Proteomes" id="UP000589520"/>
    </source>
</evidence>
<name>A0A7Y9PHQ4_9BACT</name>
<keyword evidence="4" id="KW-1185">Reference proteome</keyword>
<feature type="region of interest" description="Disordered" evidence="1">
    <location>
        <begin position="69"/>
        <end position="138"/>
    </location>
</feature>
<feature type="chain" id="PRO_5031566195" description="DUF3761 domain-containing protein" evidence="2">
    <location>
        <begin position="27"/>
        <end position="184"/>
    </location>
</feature>
<feature type="signal peptide" evidence="2">
    <location>
        <begin position="1"/>
        <end position="26"/>
    </location>
</feature>
<gene>
    <name evidence="3" type="ORF">HDF17_002425</name>
</gene>
<evidence type="ECO:0008006" key="5">
    <source>
        <dbReference type="Google" id="ProtNLM"/>
    </source>
</evidence>
<keyword evidence="2" id="KW-0732">Signal</keyword>
<evidence type="ECO:0000256" key="1">
    <source>
        <dbReference type="SAM" id="MobiDB-lite"/>
    </source>
</evidence>
<protein>
    <recommendedName>
        <fullName evidence="5">DUF3761 domain-containing protein</fullName>
    </recommendedName>
</protein>
<evidence type="ECO:0000256" key="2">
    <source>
        <dbReference type="SAM" id="SignalP"/>
    </source>
</evidence>
<dbReference type="PROSITE" id="PS51257">
    <property type="entry name" value="PROKAR_LIPOPROTEIN"/>
    <property type="match status" value="1"/>
</dbReference>
<sequence>MKPALHLATLAAGLLASLLVACPLLAQTTAPATPPPGATGLCKDGTYALDAKKSKACHGHHGIKQWYPAPIPSAAPAPEAPTATPPAVASAPSPTTQARTQSQAAAQSAGQSVTPPPTQSIKKDPTDPADSPTLASGPGFVWVNPSKKVYYCYGTRYYGKTRHGVYMTEAEARAQGIRGKSCPR</sequence>
<dbReference type="AlphaFoldDB" id="A0A7Y9PHQ4"/>
<dbReference type="Pfam" id="PF12587">
    <property type="entry name" value="DUF3761"/>
    <property type="match status" value="1"/>
</dbReference>
<accession>A0A7Y9PHQ4</accession>
<feature type="compositionally biased region" description="Low complexity" evidence="1">
    <location>
        <begin position="80"/>
        <end position="112"/>
    </location>
</feature>
<dbReference type="Proteomes" id="UP000589520">
    <property type="component" value="Unassembled WGS sequence"/>
</dbReference>
<reference evidence="3 4" key="1">
    <citation type="submission" date="2020-07" db="EMBL/GenBank/DDBJ databases">
        <title>Genomic Encyclopedia of Type Strains, Phase IV (KMG-V): Genome sequencing to study the core and pangenomes of soil and plant-associated prokaryotes.</title>
        <authorList>
            <person name="Whitman W."/>
        </authorList>
    </citation>
    <scope>NUCLEOTIDE SEQUENCE [LARGE SCALE GENOMIC DNA]</scope>
    <source>
        <strain evidence="3 4">X4EP2</strain>
    </source>
</reference>
<comment type="caution">
    <text evidence="3">The sequence shown here is derived from an EMBL/GenBank/DDBJ whole genome shotgun (WGS) entry which is preliminary data.</text>
</comment>
<dbReference type="RefSeq" id="WP_179491241.1">
    <property type="nucleotide sequence ID" value="NZ_JACCCW010000002.1"/>
</dbReference>
<dbReference type="EMBL" id="JACCCW010000002">
    <property type="protein sequence ID" value="NYF80105.1"/>
    <property type="molecule type" value="Genomic_DNA"/>
</dbReference>
<feature type="compositionally biased region" description="Pro residues" evidence="1">
    <location>
        <begin position="69"/>
        <end position="79"/>
    </location>
</feature>
<proteinExistence type="predicted"/>
<evidence type="ECO:0000313" key="3">
    <source>
        <dbReference type="EMBL" id="NYF80105.1"/>
    </source>
</evidence>
<dbReference type="InterPro" id="IPR022236">
    <property type="entry name" value="DUF3761"/>
</dbReference>